<evidence type="ECO:0000313" key="7">
    <source>
        <dbReference type="EMBL" id="KHG15278.1"/>
    </source>
</evidence>
<dbReference type="InterPro" id="IPR006175">
    <property type="entry name" value="YjgF/YER057c/UK114"/>
</dbReference>
<feature type="domain" description="Diphthamide synthase" evidence="6">
    <location>
        <begin position="105"/>
        <end position="242"/>
    </location>
</feature>
<dbReference type="Proteomes" id="UP000032142">
    <property type="component" value="Unassembled WGS sequence"/>
</dbReference>
<dbReference type="Pfam" id="PF01902">
    <property type="entry name" value="Diphthami_syn_2"/>
    <property type="match status" value="1"/>
</dbReference>
<evidence type="ECO:0000313" key="8">
    <source>
        <dbReference type="Proteomes" id="UP000032142"/>
    </source>
</evidence>
<dbReference type="EMBL" id="KN403361">
    <property type="protein sequence ID" value="KHG15278.1"/>
    <property type="molecule type" value="Genomic_DNA"/>
</dbReference>
<evidence type="ECO:0000256" key="4">
    <source>
        <dbReference type="ARBA" id="ARBA00031552"/>
    </source>
</evidence>
<dbReference type="GO" id="GO:0005524">
    <property type="term" value="F:ATP binding"/>
    <property type="evidence" value="ECO:0007669"/>
    <property type="project" value="UniProtKB-KW"/>
</dbReference>
<keyword evidence="7" id="KW-0067">ATP-binding</keyword>
<dbReference type="Gene3D" id="3.90.1490.10">
    <property type="entry name" value="putative n-type atp pyrophosphatase, domain 2"/>
    <property type="match status" value="1"/>
</dbReference>
<evidence type="ECO:0000259" key="6">
    <source>
        <dbReference type="Pfam" id="PF01902"/>
    </source>
</evidence>
<dbReference type="SUPFAM" id="SSF55298">
    <property type="entry name" value="YjgF-like"/>
    <property type="match status" value="2"/>
</dbReference>
<accession>A0A0B0NL68</accession>
<dbReference type="InterPro" id="IPR002761">
    <property type="entry name" value="Diphthami_syn_dom"/>
</dbReference>
<reference evidence="8" key="1">
    <citation type="submission" date="2014-09" db="EMBL/GenBank/DDBJ databases">
        <authorList>
            <person name="Mudge J."/>
            <person name="Ramaraj T."/>
            <person name="Lindquist I.E."/>
            <person name="Bharti A.K."/>
            <person name="Sundararajan A."/>
            <person name="Cameron C.T."/>
            <person name="Woodward J.E."/>
            <person name="May G.D."/>
            <person name="Brubaker C."/>
            <person name="Broadhvest J."/>
            <person name="Wilkins T.A."/>
        </authorList>
    </citation>
    <scope>NUCLEOTIDE SEQUENCE</scope>
    <source>
        <strain evidence="8">cv. AKA8401</strain>
    </source>
</reference>
<dbReference type="SUPFAM" id="SSF52402">
    <property type="entry name" value="Adenine nucleotide alpha hydrolases-like"/>
    <property type="match status" value="1"/>
</dbReference>
<comment type="catalytic activity">
    <reaction evidence="5">
        <text>diphthine-[translation elongation factor 2] + NH4(+) + ATP = diphthamide-[translation elongation factor 2] + AMP + diphosphate + H(+)</text>
        <dbReference type="Rhea" id="RHEA:19753"/>
        <dbReference type="Rhea" id="RHEA-COMP:10172"/>
        <dbReference type="Rhea" id="RHEA-COMP:10174"/>
        <dbReference type="ChEBI" id="CHEBI:15378"/>
        <dbReference type="ChEBI" id="CHEBI:16692"/>
        <dbReference type="ChEBI" id="CHEBI:28938"/>
        <dbReference type="ChEBI" id="CHEBI:30616"/>
        <dbReference type="ChEBI" id="CHEBI:33019"/>
        <dbReference type="ChEBI" id="CHEBI:82696"/>
        <dbReference type="ChEBI" id="CHEBI:456215"/>
        <dbReference type="EC" id="6.3.1.14"/>
    </reaction>
</comment>
<evidence type="ECO:0000256" key="3">
    <source>
        <dbReference type="ARBA" id="ARBA00029814"/>
    </source>
</evidence>
<keyword evidence="7" id="KW-0547">Nucleotide-binding</keyword>
<dbReference type="InterPro" id="IPR014729">
    <property type="entry name" value="Rossmann-like_a/b/a_fold"/>
</dbReference>
<dbReference type="InterPro" id="IPR035959">
    <property type="entry name" value="RutC-like_sf"/>
</dbReference>
<dbReference type="Gene3D" id="3.30.1330.40">
    <property type="entry name" value="RutC-like"/>
    <property type="match status" value="2"/>
</dbReference>
<dbReference type="GO" id="GO:0017178">
    <property type="term" value="F:diphthine-ammonia ligase activity"/>
    <property type="evidence" value="ECO:0007669"/>
    <property type="project" value="UniProtKB-EC"/>
</dbReference>
<dbReference type="FunFam" id="3.30.1330.40:FF:000009">
    <property type="entry name" value="Endoribonuclease"/>
    <property type="match status" value="1"/>
</dbReference>
<organism evidence="7 8">
    <name type="scientific">Gossypium arboreum</name>
    <name type="common">Tree cotton</name>
    <name type="synonym">Gossypium nanking</name>
    <dbReference type="NCBI Taxonomy" id="29729"/>
    <lineage>
        <taxon>Eukaryota</taxon>
        <taxon>Viridiplantae</taxon>
        <taxon>Streptophyta</taxon>
        <taxon>Embryophyta</taxon>
        <taxon>Tracheophyta</taxon>
        <taxon>Spermatophyta</taxon>
        <taxon>Magnoliopsida</taxon>
        <taxon>eudicotyledons</taxon>
        <taxon>Gunneridae</taxon>
        <taxon>Pentapetalae</taxon>
        <taxon>rosids</taxon>
        <taxon>malvids</taxon>
        <taxon>Malvales</taxon>
        <taxon>Malvaceae</taxon>
        <taxon>Malvoideae</taxon>
        <taxon>Gossypium</taxon>
    </lineage>
</organism>
<dbReference type="GO" id="GO:0017183">
    <property type="term" value="P:protein histidyl modification to diphthamide"/>
    <property type="evidence" value="ECO:0007669"/>
    <property type="project" value="TreeGrafter"/>
</dbReference>
<evidence type="ECO:0000256" key="2">
    <source>
        <dbReference type="ARBA" id="ARBA00018426"/>
    </source>
</evidence>
<keyword evidence="8" id="KW-1185">Reference proteome</keyword>
<name>A0A0B0NL68_GOSAR</name>
<evidence type="ECO:0000256" key="5">
    <source>
        <dbReference type="ARBA" id="ARBA00048108"/>
    </source>
</evidence>
<evidence type="ECO:0000256" key="1">
    <source>
        <dbReference type="ARBA" id="ARBA00012089"/>
    </source>
</evidence>
<dbReference type="EC" id="6.3.1.14" evidence="1"/>
<dbReference type="NCBIfam" id="TIGR00290">
    <property type="entry name" value="MJ0570_dom"/>
    <property type="match status" value="1"/>
</dbReference>
<dbReference type="Gene3D" id="3.40.50.620">
    <property type="entry name" value="HUPs"/>
    <property type="match status" value="1"/>
</dbReference>
<dbReference type="InterPro" id="IPR030662">
    <property type="entry name" value="DPH6/MJ0570"/>
</dbReference>
<dbReference type="FunFam" id="3.40.50.620:FF:000145">
    <property type="entry name" value="ATP-binding domain containing protein"/>
    <property type="match status" value="1"/>
</dbReference>
<protein>
    <recommendedName>
        <fullName evidence="2">Diphthine--ammonia ligase</fullName>
        <ecNumber evidence="1">6.3.1.14</ecNumber>
    </recommendedName>
    <alternativeName>
        <fullName evidence="3">Diphthamide synthase</fullName>
    </alternativeName>
    <alternativeName>
        <fullName evidence="4">Diphthamide synthetase</fullName>
    </alternativeName>
</protein>
<dbReference type="FunFam" id="3.90.1490.10:FF:000002">
    <property type="entry name" value="Diphthine--ammonia ligase"/>
    <property type="match status" value="1"/>
</dbReference>
<gene>
    <name evidence="7" type="ORF">F383_03805</name>
</gene>
<dbReference type="CDD" id="cd01994">
    <property type="entry name" value="AANH_PF0828-like"/>
    <property type="match status" value="1"/>
</dbReference>
<dbReference type="PANTHER" id="PTHR12196">
    <property type="entry name" value="DOMAIN OF UNKNOWN FUNCTION 71 DUF71 -CONTAINING PROTEIN"/>
    <property type="match status" value="1"/>
</dbReference>
<dbReference type="CDD" id="cd06156">
    <property type="entry name" value="eu_AANH_C_2"/>
    <property type="match status" value="1"/>
</dbReference>
<sequence length="759" mass="83850">MKVVALVSGGKDSCYAMMKCIQYGHQIVAVANLLPADDLVDELDSYMYQTVSRAPNNCKLCRMHGSSIVPKANTRIHKASPLNEYCAFGDYCRHDKLSYQRTPGDEVEDMFILLNEVKKQIPSITAVSSGAIASDYQRLRVESVCSRLGLVSLAYLWKQDQSLLLQEMITNEIMAITVKVAAMGLDPAKHLGKEIAFLEPYLHKLKDLYGINVCGEGGEYETLTLDCPLFQNARIMLDDFQVVLHSSDSIAPVGVLHPLKFHLESKQSNSLSGNNKTNDLCRENISSIFEVQGVNLEECKAPGEPGPEVNDLIEVSSHRLHLSKTEKDTTFSICCWLQDTSGPSTGLQGDLKLILRQIELQLEGCGLGWEHVLYIHLYISDMDQFTQANETYVRFITQDKCPFGVPSRSTIELPLIQAGLGRAYIEVLVANDQSKRVLHVQSISCWAPSCIGPYSQATLHKEMLHMAGQLGLDPPTMTLCDGGSTAELQSALQNSEAIAKCFNCSISTSAILFVVYCSTNIPLDERPKIHDNLDTFAKQLKLSHLDKGTKPEVLDPIFLYILVPDLPKRALVEIKPILYVPETVETPEETSCQLSSIVAPSSFGFQPADWPDSCIQKCVIPGKICAVVLSITSVVAMKICSDSMNADWSNNNHQNSLTESQMKRISRFCIFLLNKTIIENDFSWKDTMSLRLYFPPNLHVPLETLSNLFADGFKELDQMNGGTKVGGKPIFNLVPVLGAGISAACTNDIITCELFAGKS</sequence>
<dbReference type="AlphaFoldDB" id="A0A0B0NL68"/>
<dbReference type="PANTHER" id="PTHR12196:SF2">
    <property type="entry name" value="DIPHTHINE--AMMONIA LIGASE"/>
    <property type="match status" value="1"/>
</dbReference>
<dbReference type="FunFam" id="3.30.1330.40:FF:000016">
    <property type="entry name" value="Endoribonuclease"/>
    <property type="match status" value="1"/>
</dbReference>
<dbReference type="Pfam" id="PF01042">
    <property type="entry name" value="Ribonuc_L-PSP"/>
    <property type="match status" value="2"/>
</dbReference>
<proteinExistence type="predicted"/>